<dbReference type="Pfam" id="PF00067">
    <property type="entry name" value="p450"/>
    <property type="match status" value="1"/>
</dbReference>
<evidence type="ECO:0000256" key="1">
    <source>
        <dbReference type="ARBA" id="ARBA00010617"/>
    </source>
</evidence>
<dbReference type="PROSITE" id="PS00086">
    <property type="entry name" value="CYTOCHROME_P450"/>
    <property type="match status" value="1"/>
</dbReference>
<dbReference type="GO" id="GO:0020037">
    <property type="term" value="F:heme binding"/>
    <property type="evidence" value="ECO:0007669"/>
    <property type="project" value="InterPro"/>
</dbReference>
<dbReference type="GO" id="GO:0016705">
    <property type="term" value="F:oxidoreductase activity, acting on paired donors, with incorporation or reduction of molecular oxygen"/>
    <property type="evidence" value="ECO:0007669"/>
    <property type="project" value="InterPro"/>
</dbReference>
<keyword evidence="7" id="KW-1133">Transmembrane helix</keyword>
<dbReference type="PRINTS" id="PR00385">
    <property type="entry name" value="P450"/>
</dbReference>
<keyword evidence="4 5" id="KW-0408">Iron</keyword>
<dbReference type="PRINTS" id="PR00463">
    <property type="entry name" value="EP450I"/>
</dbReference>
<keyword evidence="3 6" id="KW-0560">Oxidoreductase</keyword>
<evidence type="ECO:0000256" key="5">
    <source>
        <dbReference type="PIRSR" id="PIRSR602401-1"/>
    </source>
</evidence>
<dbReference type="InterPro" id="IPR001128">
    <property type="entry name" value="Cyt_P450"/>
</dbReference>
<evidence type="ECO:0000256" key="4">
    <source>
        <dbReference type="ARBA" id="ARBA00023004"/>
    </source>
</evidence>
<keyword evidence="7" id="KW-0472">Membrane</keyword>
<dbReference type="OrthoDB" id="1470350at2759"/>
<dbReference type="PANTHER" id="PTHR24296">
    <property type="entry name" value="CYTOCHROME P450"/>
    <property type="match status" value="1"/>
</dbReference>
<dbReference type="CDD" id="cd11064">
    <property type="entry name" value="CYP86A"/>
    <property type="match status" value="1"/>
</dbReference>
<dbReference type="SUPFAM" id="SSF48264">
    <property type="entry name" value="Cytochrome P450"/>
    <property type="match status" value="1"/>
</dbReference>
<dbReference type="Proteomes" id="UP000230069">
    <property type="component" value="Unassembled WGS sequence"/>
</dbReference>
<protein>
    <recommendedName>
        <fullName evidence="10">Cytochrome P450</fullName>
    </recommendedName>
</protein>
<evidence type="ECO:0000313" key="8">
    <source>
        <dbReference type="EMBL" id="PIA30067.1"/>
    </source>
</evidence>
<evidence type="ECO:0000256" key="3">
    <source>
        <dbReference type="ARBA" id="ARBA00023002"/>
    </source>
</evidence>
<keyword evidence="5 6" id="KW-0349">Heme</keyword>
<comment type="cofactor">
    <cofactor evidence="5">
        <name>heme</name>
        <dbReference type="ChEBI" id="CHEBI:30413"/>
    </cofactor>
</comment>
<dbReference type="GO" id="GO:0044550">
    <property type="term" value="P:secondary metabolite biosynthetic process"/>
    <property type="evidence" value="ECO:0007669"/>
    <property type="project" value="UniProtKB-ARBA"/>
</dbReference>
<accession>A0A2G5CGX1</accession>
<dbReference type="InterPro" id="IPR036396">
    <property type="entry name" value="Cyt_P450_sf"/>
</dbReference>
<evidence type="ECO:0000313" key="9">
    <source>
        <dbReference type="Proteomes" id="UP000230069"/>
    </source>
</evidence>
<dbReference type="STRING" id="218851.A0A2G5CGX1"/>
<organism evidence="8 9">
    <name type="scientific">Aquilegia coerulea</name>
    <name type="common">Rocky mountain columbine</name>
    <dbReference type="NCBI Taxonomy" id="218851"/>
    <lineage>
        <taxon>Eukaryota</taxon>
        <taxon>Viridiplantae</taxon>
        <taxon>Streptophyta</taxon>
        <taxon>Embryophyta</taxon>
        <taxon>Tracheophyta</taxon>
        <taxon>Spermatophyta</taxon>
        <taxon>Magnoliopsida</taxon>
        <taxon>Ranunculales</taxon>
        <taxon>Ranunculaceae</taxon>
        <taxon>Thalictroideae</taxon>
        <taxon>Aquilegia</taxon>
    </lineage>
</organism>
<dbReference type="EMBL" id="KZ305074">
    <property type="protein sequence ID" value="PIA30067.1"/>
    <property type="molecule type" value="Genomic_DNA"/>
</dbReference>
<evidence type="ECO:0008006" key="10">
    <source>
        <dbReference type="Google" id="ProtNLM"/>
    </source>
</evidence>
<keyword evidence="9" id="KW-1185">Reference proteome</keyword>
<evidence type="ECO:0000256" key="7">
    <source>
        <dbReference type="SAM" id="Phobius"/>
    </source>
</evidence>
<keyword evidence="6" id="KW-0503">Monooxygenase</keyword>
<dbReference type="InterPro" id="IPR017972">
    <property type="entry name" value="Cyt_P450_CS"/>
</dbReference>
<name>A0A2G5CGX1_AQUCA</name>
<dbReference type="GO" id="GO:0004497">
    <property type="term" value="F:monooxygenase activity"/>
    <property type="evidence" value="ECO:0007669"/>
    <property type="project" value="UniProtKB-KW"/>
</dbReference>
<feature type="binding site" description="axial binding residue" evidence="5">
    <location>
        <position position="463"/>
    </location>
    <ligand>
        <name>heme</name>
        <dbReference type="ChEBI" id="CHEBI:30413"/>
    </ligand>
    <ligandPart>
        <name>Fe</name>
        <dbReference type="ChEBI" id="CHEBI:18248"/>
    </ligandPart>
</feature>
<gene>
    <name evidence="8" type="ORF">AQUCO_05700046v1</name>
</gene>
<reference evidence="8 9" key="1">
    <citation type="submission" date="2017-09" db="EMBL/GenBank/DDBJ databases">
        <title>WGS assembly of Aquilegia coerulea Goldsmith.</title>
        <authorList>
            <person name="Hodges S."/>
            <person name="Kramer E."/>
            <person name="Nordborg M."/>
            <person name="Tomkins J."/>
            <person name="Borevitz J."/>
            <person name="Derieg N."/>
            <person name="Yan J."/>
            <person name="Mihaltcheva S."/>
            <person name="Hayes R.D."/>
            <person name="Rokhsar D."/>
        </authorList>
    </citation>
    <scope>NUCLEOTIDE SEQUENCE [LARGE SCALE GENOMIC DNA]</scope>
    <source>
        <strain evidence="9">cv. Goldsmith</strain>
    </source>
</reference>
<dbReference type="GO" id="GO:0006629">
    <property type="term" value="P:lipid metabolic process"/>
    <property type="evidence" value="ECO:0007669"/>
    <property type="project" value="UniProtKB-ARBA"/>
</dbReference>
<dbReference type="InterPro" id="IPR002401">
    <property type="entry name" value="Cyt_P450_E_grp-I"/>
</dbReference>
<keyword evidence="2 5" id="KW-0479">Metal-binding</keyword>
<sequence>MHLQSIIFLLKLHLYTWSGTIFLAFICLISMILYLMTYKTKAITYWPILGVLPCLVQNAHRMHDYCVDIAITHGLTKLAKGPFLDILYTCDPQNLEYITKTNFPNYPKGQEYNKVFEMLGDGLFNSDFDLWHRQRKLAGKAFASNNFSRMVSNLSKKIVEEELVPLLSKLVDNTSTVDLEETFMNYAFDVAFFSIFGRNPKCLSRHSQETKFAKSMGDALEAIFFRHVTPPLWWRLCRWLKIGEEKKHHKAWEAIDQSMAHYIALKKEELLKGGQEGSDLLSSYIYFQNEKQEFTSGGDKFLRDSALTLLFAARDTTGASLSWFFYSVLSNPSVEAKILDELKNAKESSSENDITAKKPWIFNSEDLKGLVYLHAACCETLRLYPSLPLNRKEALREDVLPDGTVVRPKMMIITSTFAMARMKCLWGNDCMEFKPERWITEDGQLSNEPMDKFYTFGAGPRVCLGKDFAFTLLKSVAASLLFNFKFELVKGHKVYPKASIVLQMKNGLLVQVQRRVF</sequence>
<evidence type="ECO:0000256" key="2">
    <source>
        <dbReference type="ARBA" id="ARBA00022723"/>
    </source>
</evidence>
<comment type="similarity">
    <text evidence="1 6">Belongs to the cytochrome P450 family.</text>
</comment>
<proteinExistence type="inferred from homology"/>
<evidence type="ECO:0000256" key="6">
    <source>
        <dbReference type="RuleBase" id="RU000461"/>
    </source>
</evidence>
<dbReference type="AlphaFoldDB" id="A0A2G5CGX1"/>
<feature type="transmembrane region" description="Helical" evidence="7">
    <location>
        <begin position="12"/>
        <end position="36"/>
    </location>
</feature>
<dbReference type="Gene3D" id="1.10.630.10">
    <property type="entry name" value="Cytochrome P450"/>
    <property type="match status" value="1"/>
</dbReference>
<dbReference type="InParanoid" id="A0A2G5CGX1"/>
<keyword evidence="7" id="KW-0812">Transmembrane</keyword>
<dbReference type="GO" id="GO:0005506">
    <property type="term" value="F:iron ion binding"/>
    <property type="evidence" value="ECO:0007669"/>
    <property type="project" value="InterPro"/>
</dbReference>